<protein>
    <submittedName>
        <fullName evidence="1">ISKra4 family transposase</fullName>
    </submittedName>
</protein>
<dbReference type="EMBL" id="JAWXYB010000008">
    <property type="protein sequence ID" value="MDX5929588.1"/>
    <property type="molecule type" value="Genomic_DNA"/>
</dbReference>
<organism evidence="1 3">
    <name type="scientific">Acidiphilium acidophilum</name>
    <name type="common">Thiobacillus acidophilus</name>
    <dbReference type="NCBI Taxonomy" id="76588"/>
    <lineage>
        <taxon>Bacteria</taxon>
        <taxon>Pseudomonadati</taxon>
        <taxon>Pseudomonadota</taxon>
        <taxon>Alphaproteobacteria</taxon>
        <taxon>Acetobacterales</taxon>
        <taxon>Acidocellaceae</taxon>
        <taxon>Acidiphilium</taxon>
    </lineage>
</organism>
<accession>A0AAW9DLM2</accession>
<reference evidence="1 3" key="1">
    <citation type="submission" date="2023-11" db="EMBL/GenBank/DDBJ databases">
        <title>MicrobeMod: A computational toolkit for identifying prokaryotic methylation and restriction-modification with nanopore sequencing.</title>
        <authorList>
            <person name="Crits-Christoph A."/>
            <person name="Kang S.C."/>
            <person name="Lee H."/>
            <person name="Ostrov N."/>
        </authorList>
    </citation>
    <scope>NUCLEOTIDE SEQUENCE [LARGE SCALE GENOMIC DNA]</scope>
    <source>
        <strain evidence="1 3">DSMZ 700</strain>
    </source>
</reference>
<dbReference type="RefSeq" id="WP_319612560.1">
    <property type="nucleotide sequence ID" value="NZ_JAWXYB010000008.1"/>
</dbReference>
<dbReference type="AlphaFoldDB" id="A0AAW9DLM2"/>
<dbReference type="Proteomes" id="UP001279553">
    <property type="component" value="Unassembled WGS sequence"/>
</dbReference>
<gene>
    <name evidence="1" type="ORF">SIL87_01750</name>
    <name evidence="2" type="ORF">SIL87_02255</name>
</gene>
<keyword evidence="3" id="KW-1185">Reference proteome</keyword>
<proteinExistence type="predicted"/>
<evidence type="ECO:0000313" key="3">
    <source>
        <dbReference type="Proteomes" id="UP001279553"/>
    </source>
</evidence>
<dbReference type="NCBIfam" id="NF033572">
    <property type="entry name" value="transpos_ISKra4"/>
    <property type="match status" value="1"/>
</dbReference>
<sequence>MRVSVLLQITDDEGVARAAEPVAVFEKATERPEDVGLSISEGKTLMTAVQRRIVGSQVASWTARHRNCQACGARQRSKGNYPLIFRTLYGDVPLAGLRLHRCPCQGDHGPATTSPLGEFFPEHIAPERLYLETRWSSLVPYAAAAGLMADILPIASGANATTLRDHTLRVAARAEAELGEERPCFIDGCPAEWAKLPIPEGRIVVGLDGGYVRNWEEKKTNFELIVGRSIPEDRAPRYVGMVHGYDCKPKRRLFEMLKSQGLQANQDVTFLTDGGEEVRALTELVTPIAEHVLDWFHITMRITVLGQFAKGVGQRNEAIGARLASELDRIKWKLWHGNGHGARELINDFETDLADLDVDYPNLRKFITLAREFGVYITSNLASLINYGERYRSGERISSAFVEATVNAVVSKRFAKKQQMQWTRRGAHLLLQTRTRTLDGTLRSTFERWHPGMANDNGGHADHAAVA</sequence>
<comment type="caution">
    <text evidence="1">The sequence shown here is derived from an EMBL/GenBank/DDBJ whole genome shotgun (WGS) entry which is preliminary data.</text>
</comment>
<evidence type="ECO:0000313" key="2">
    <source>
        <dbReference type="EMBL" id="MDX5929588.1"/>
    </source>
</evidence>
<dbReference type="EMBL" id="JAWXYB010000008">
    <property type="protein sequence ID" value="MDX5929492.1"/>
    <property type="molecule type" value="Genomic_DNA"/>
</dbReference>
<name>A0AAW9DLM2_ACIAO</name>
<evidence type="ECO:0000313" key="1">
    <source>
        <dbReference type="EMBL" id="MDX5929492.1"/>
    </source>
</evidence>